<proteinExistence type="predicted"/>
<comment type="caution">
    <text evidence="1">The sequence shown here is derived from an EMBL/GenBank/DDBJ whole genome shotgun (WGS) entry which is preliminary data.</text>
</comment>
<evidence type="ECO:0000313" key="1">
    <source>
        <dbReference type="EMBL" id="MCW7555519.1"/>
    </source>
</evidence>
<dbReference type="Proteomes" id="UP001209854">
    <property type="component" value="Unassembled WGS sequence"/>
</dbReference>
<gene>
    <name evidence="1" type="ORF">NX722_23430</name>
</gene>
<name>A0ABT3N1M5_9GAMM</name>
<accession>A0ABT3N1M5</accession>
<dbReference type="EMBL" id="JAPFCC010000001">
    <property type="protein sequence ID" value="MCW7555519.1"/>
    <property type="molecule type" value="Genomic_DNA"/>
</dbReference>
<organism evidence="1 2">
    <name type="scientific">Endozoicomonas gorgoniicola</name>
    <dbReference type="NCBI Taxonomy" id="1234144"/>
    <lineage>
        <taxon>Bacteria</taxon>
        <taxon>Pseudomonadati</taxon>
        <taxon>Pseudomonadota</taxon>
        <taxon>Gammaproteobacteria</taxon>
        <taxon>Oceanospirillales</taxon>
        <taxon>Endozoicomonadaceae</taxon>
        <taxon>Endozoicomonas</taxon>
    </lineage>
</organism>
<protein>
    <submittedName>
        <fullName evidence="1">Uncharacterized protein</fullName>
    </submittedName>
</protein>
<evidence type="ECO:0000313" key="2">
    <source>
        <dbReference type="Proteomes" id="UP001209854"/>
    </source>
</evidence>
<keyword evidence="2" id="KW-1185">Reference proteome</keyword>
<reference evidence="1 2" key="1">
    <citation type="submission" date="2022-10" db="EMBL/GenBank/DDBJ databases">
        <title>High-quality genome sequences of two octocoral-associated bacteria, Endozoicomonas euniceicola EF212 and Endozoicomonas gorgoniicola PS125.</title>
        <authorList>
            <person name="Chiou Y.-J."/>
            <person name="Chen Y.-H."/>
        </authorList>
    </citation>
    <scope>NUCLEOTIDE SEQUENCE [LARGE SCALE GENOMIC DNA]</scope>
    <source>
        <strain evidence="1 2">PS125</strain>
    </source>
</reference>
<dbReference type="RefSeq" id="WP_262565271.1">
    <property type="nucleotide sequence ID" value="NZ_JAPFCC010000001.1"/>
</dbReference>
<sequence length="68" mass="7373">MKEVVENMFTKKQAIGSLGLLSKALCECQGGLRANEAKAVAKILSEVQLALVDVEAEACLHEKEKEID</sequence>